<keyword evidence="14" id="KW-1185">Reference proteome</keyword>
<evidence type="ECO:0000256" key="2">
    <source>
        <dbReference type="ARBA" id="ARBA00006278"/>
    </source>
</evidence>
<feature type="compositionally biased region" description="Low complexity" evidence="10">
    <location>
        <begin position="500"/>
        <end position="517"/>
    </location>
</feature>
<sequence>MGWPYKFINLSDAEKHARRQALDRYAGYAQLAAFLPVAVVLIYRLAIWTLKAFKSRRGSYDVIPDSPVLKVQRRSSYGSLATRVRKSQWWLGEDVFFLGQAWGQRDEWVFGTAWGSLMLLLCVLQTGDDYLHLTKRFGMIAASQFPIQYLLSLKSINPFAFVFRSSHEQLNRYHRVLGRIIYGLLVLHATFYLNYFVQVGILARRIVAPVVAVGVAAFLGMTLMNTTALRAIRQWSYRLFFIVHLIVALLLPPLLIFHAKPANFFMAEAFIVFIADLVSRKLDTIMSHASLETIPGTNLIKITASVPYTKLNRFREHPGSHIYLTIPAAARQDTNPASASYLLFEFLYNPFTVAAVDEETGDLTLVARQRNGPLTRALARFANATRSGPVVTGDVRANEGGKIPLGIEGPYGVSTRFPNLTGGDFDRVLLVSGGVGATFTVPLYRALVHDSPSAKVQLVWAVRGAGDATWAVTGQNAKSIMDDDNVQIFLTGDMLDPPGTSRTTRSSAASTSDTAVDSEVEMSSMYRDRRRNRYTASHNRKRPDLRKIVDDAFKHGSEERVAVLFCGPEDMARELREHDACRRLKAGATSQRNTHDPKGGRAVAQVPVYKNLWLGVEKKLPPFLFALFPVFAVLFGDLVRVSRVYI</sequence>
<dbReference type="KEGG" id="tmn:UCRPA7_6469"/>
<gene>
    <name evidence="13" type="ORF">UCRPA7_6469</name>
</gene>
<dbReference type="SFLD" id="SFLDG01168">
    <property type="entry name" value="Ferric_reductase_subgroup_(FRE"/>
    <property type="match status" value="1"/>
</dbReference>
<dbReference type="SFLD" id="SFLDS00052">
    <property type="entry name" value="Ferric_Reductase_Domain"/>
    <property type="match status" value="1"/>
</dbReference>
<dbReference type="InterPro" id="IPR013121">
    <property type="entry name" value="Fe_red_NAD-bd_6"/>
</dbReference>
<evidence type="ECO:0000256" key="9">
    <source>
        <dbReference type="ARBA" id="ARBA00023180"/>
    </source>
</evidence>
<evidence type="ECO:0000256" key="10">
    <source>
        <dbReference type="SAM" id="MobiDB-lite"/>
    </source>
</evidence>
<evidence type="ECO:0000256" key="4">
    <source>
        <dbReference type="ARBA" id="ARBA00022692"/>
    </source>
</evidence>
<evidence type="ECO:0000256" key="7">
    <source>
        <dbReference type="ARBA" id="ARBA00023065"/>
    </source>
</evidence>
<dbReference type="GO" id="GO:0005886">
    <property type="term" value="C:plasma membrane"/>
    <property type="evidence" value="ECO:0007669"/>
    <property type="project" value="TreeGrafter"/>
</dbReference>
<keyword evidence="5 11" id="KW-1133">Transmembrane helix</keyword>
<evidence type="ECO:0000259" key="12">
    <source>
        <dbReference type="PROSITE" id="PS51384"/>
    </source>
</evidence>
<dbReference type="Pfam" id="PF01794">
    <property type="entry name" value="Ferric_reduct"/>
    <property type="match status" value="1"/>
</dbReference>
<dbReference type="HOGENOM" id="CLU_019268_1_0_1"/>
<evidence type="ECO:0000256" key="1">
    <source>
        <dbReference type="ARBA" id="ARBA00004141"/>
    </source>
</evidence>
<keyword evidence="9" id="KW-0325">Glycoprotein</keyword>
<evidence type="ECO:0000256" key="5">
    <source>
        <dbReference type="ARBA" id="ARBA00022989"/>
    </source>
</evidence>
<dbReference type="AlphaFoldDB" id="R8BFE2"/>
<dbReference type="Proteomes" id="UP000014074">
    <property type="component" value="Unassembled WGS sequence"/>
</dbReference>
<reference evidence="14" key="1">
    <citation type="journal article" date="2013" name="Genome Announc.">
        <title>Draft genome sequence of the ascomycete Phaeoacremonium aleophilum strain UCR-PA7, a causal agent of the esca disease complex in grapevines.</title>
        <authorList>
            <person name="Blanco-Ulate B."/>
            <person name="Rolshausen P."/>
            <person name="Cantu D."/>
        </authorList>
    </citation>
    <scope>NUCLEOTIDE SEQUENCE [LARGE SCALE GENOMIC DNA]</scope>
    <source>
        <strain evidence="14">UCR-PA7</strain>
    </source>
</reference>
<dbReference type="InterPro" id="IPR039261">
    <property type="entry name" value="FNR_nucleotide-bd"/>
</dbReference>
<feature type="transmembrane region" description="Helical" evidence="11">
    <location>
        <begin position="620"/>
        <end position="639"/>
    </location>
</feature>
<dbReference type="GO" id="GO:0006826">
    <property type="term" value="P:iron ion transport"/>
    <property type="evidence" value="ECO:0007669"/>
    <property type="project" value="TreeGrafter"/>
</dbReference>
<keyword evidence="4 11" id="KW-0812">Transmembrane</keyword>
<dbReference type="CDD" id="cd06186">
    <property type="entry name" value="NOX_Duox_like_FAD_NADP"/>
    <property type="match status" value="1"/>
</dbReference>
<dbReference type="InterPro" id="IPR051410">
    <property type="entry name" value="Ferric/Cupric_Reductase"/>
</dbReference>
<dbReference type="PANTHER" id="PTHR32361">
    <property type="entry name" value="FERRIC/CUPRIC REDUCTASE TRANSMEMBRANE COMPONENT"/>
    <property type="match status" value="1"/>
</dbReference>
<feature type="transmembrane region" description="Helical" evidence="11">
    <location>
        <begin position="176"/>
        <end position="196"/>
    </location>
</feature>
<proteinExistence type="inferred from homology"/>
<keyword evidence="3" id="KW-0813">Transport</keyword>
<dbReference type="RefSeq" id="XP_007917198.1">
    <property type="nucleotide sequence ID" value="XM_007919007.1"/>
</dbReference>
<feature type="transmembrane region" description="Helical" evidence="11">
    <location>
        <begin position="25"/>
        <end position="47"/>
    </location>
</feature>
<organism evidence="13 14">
    <name type="scientific">Phaeoacremonium minimum (strain UCR-PA7)</name>
    <name type="common">Esca disease fungus</name>
    <name type="synonym">Togninia minima</name>
    <dbReference type="NCBI Taxonomy" id="1286976"/>
    <lineage>
        <taxon>Eukaryota</taxon>
        <taxon>Fungi</taxon>
        <taxon>Dikarya</taxon>
        <taxon>Ascomycota</taxon>
        <taxon>Pezizomycotina</taxon>
        <taxon>Sordariomycetes</taxon>
        <taxon>Sordariomycetidae</taxon>
        <taxon>Togniniales</taxon>
        <taxon>Togniniaceae</taxon>
        <taxon>Phaeoacremonium</taxon>
    </lineage>
</organism>
<dbReference type="InterPro" id="IPR017927">
    <property type="entry name" value="FAD-bd_FR_type"/>
</dbReference>
<dbReference type="GO" id="GO:0000293">
    <property type="term" value="F:ferric-chelate reductase activity"/>
    <property type="evidence" value="ECO:0007669"/>
    <property type="project" value="TreeGrafter"/>
</dbReference>
<name>R8BFE2_PHAM7</name>
<evidence type="ECO:0000256" key="11">
    <source>
        <dbReference type="SAM" id="Phobius"/>
    </source>
</evidence>
<accession>R8BFE2</accession>
<dbReference type="EMBL" id="KB933244">
    <property type="protein sequence ID" value="EON98026.1"/>
    <property type="molecule type" value="Genomic_DNA"/>
</dbReference>
<dbReference type="PANTHER" id="PTHR32361:SF9">
    <property type="entry name" value="FERRIC REDUCTASE TRANSMEMBRANE COMPONENT 3-RELATED"/>
    <property type="match status" value="1"/>
</dbReference>
<dbReference type="SUPFAM" id="SSF52343">
    <property type="entry name" value="Ferredoxin reductase-like, C-terminal NADP-linked domain"/>
    <property type="match status" value="1"/>
</dbReference>
<dbReference type="Pfam" id="PF08030">
    <property type="entry name" value="NAD_binding_6"/>
    <property type="match status" value="1"/>
</dbReference>
<feature type="domain" description="FAD-binding FR-type" evidence="12">
    <location>
        <begin position="278"/>
        <end position="417"/>
    </location>
</feature>
<evidence type="ECO:0000313" key="13">
    <source>
        <dbReference type="EMBL" id="EON98026.1"/>
    </source>
</evidence>
<dbReference type="Gene3D" id="3.40.50.80">
    <property type="entry name" value="Nucleotide-binding domain of ferredoxin-NADP reductase (FNR) module"/>
    <property type="match status" value="1"/>
</dbReference>
<keyword evidence="8 11" id="KW-0472">Membrane</keyword>
<dbReference type="PROSITE" id="PS51384">
    <property type="entry name" value="FAD_FR"/>
    <property type="match status" value="1"/>
</dbReference>
<dbReference type="eggNOG" id="KOG0039">
    <property type="taxonomic scope" value="Eukaryota"/>
</dbReference>
<dbReference type="OrthoDB" id="10006946at2759"/>
<dbReference type="GO" id="GO:0015677">
    <property type="term" value="P:copper ion import"/>
    <property type="evidence" value="ECO:0007669"/>
    <property type="project" value="TreeGrafter"/>
</dbReference>
<evidence type="ECO:0000256" key="6">
    <source>
        <dbReference type="ARBA" id="ARBA00023002"/>
    </source>
</evidence>
<dbReference type="GO" id="GO:0006879">
    <property type="term" value="P:intracellular iron ion homeostasis"/>
    <property type="evidence" value="ECO:0007669"/>
    <property type="project" value="TreeGrafter"/>
</dbReference>
<keyword evidence="7" id="KW-0406">Ion transport</keyword>
<protein>
    <submittedName>
        <fullName evidence="13">Putative metalloreductase fre8 protein</fullName>
    </submittedName>
</protein>
<comment type="subcellular location">
    <subcellularLocation>
        <location evidence="1">Membrane</location>
        <topology evidence="1">Multi-pass membrane protein</topology>
    </subcellularLocation>
</comment>
<comment type="similarity">
    <text evidence="2">Belongs to the ferric reductase (FRE) family.</text>
</comment>
<evidence type="ECO:0000256" key="3">
    <source>
        <dbReference type="ARBA" id="ARBA00022448"/>
    </source>
</evidence>
<feature type="region of interest" description="Disordered" evidence="10">
    <location>
        <begin position="493"/>
        <end position="521"/>
    </location>
</feature>
<keyword evidence="6" id="KW-0560">Oxidoreductase</keyword>
<feature type="transmembrane region" description="Helical" evidence="11">
    <location>
        <begin position="235"/>
        <end position="256"/>
    </location>
</feature>
<dbReference type="GeneID" id="19327128"/>
<evidence type="ECO:0000313" key="14">
    <source>
        <dbReference type="Proteomes" id="UP000014074"/>
    </source>
</evidence>
<feature type="transmembrane region" description="Helical" evidence="11">
    <location>
        <begin position="202"/>
        <end position="223"/>
    </location>
</feature>
<dbReference type="InterPro" id="IPR013130">
    <property type="entry name" value="Fe3_Rdtase_TM_dom"/>
</dbReference>
<evidence type="ECO:0000256" key="8">
    <source>
        <dbReference type="ARBA" id="ARBA00023136"/>
    </source>
</evidence>